<dbReference type="SUPFAM" id="SSF48208">
    <property type="entry name" value="Six-hairpin glycosidases"/>
    <property type="match status" value="1"/>
</dbReference>
<dbReference type="PANTHER" id="PTHR33307:SF6">
    <property type="entry name" value="ALPHA-RHAMNOSIDASE (EUROFUNG)-RELATED"/>
    <property type="match status" value="1"/>
</dbReference>
<dbReference type="Gene3D" id="2.60.420.10">
    <property type="entry name" value="Maltose phosphorylase, domain 3"/>
    <property type="match status" value="1"/>
</dbReference>
<feature type="domain" description="Bacterial alpha-L-rhamnosidase N-terminal" evidence="7">
    <location>
        <begin position="391"/>
        <end position="561"/>
    </location>
</feature>
<evidence type="ECO:0000313" key="12">
    <source>
        <dbReference type="Proteomes" id="UP000306192"/>
    </source>
</evidence>
<dbReference type="Gene3D" id="1.50.10.10">
    <property type="match status" value="1"/>
</dbReference>
<dbReference type="Pfam" id="PF17390">
    <property type="entry name" value="Bac_rhamnosid_C"/>
    <property type="match status" value="1"/>
</dbReference>
<dbReference type="Gene3D" id="2.60.40.10">
    <property type="entry name" value="Immunoglobulins"/>
    <property type="match status" value="1"/>
</dbReference>
<dbReference type="Pfam" id="PF17389">
    <property type="entry name" value="Bac_rhamnosid6H"/>
    <property type="match status" value="1"/>
</dbReference>
<feature type="compositionally biased region" description="Gly residues" evidence="4">
    <location>
        <begin position="1729"/>
        <end position="1745"/>
    </location>
</feature>
<proteinExistence type="predicted"/>
<dbReference type="InterPro" id="IPR016007">
    <property type="entry name" value="Alpha_rhamnosid"/>
</dbReference>
<feature type="domain" description="Alpha-L-rhamnosidase C-terminal" evidence="10">
    <location>
        <begin position="1014"/>
        <end position="1085"/>
    </location>
</feature>
<keyword evidence="5" id="KW-0812">Transmembrane</keyword>
<keyword evidence="5" id="KW-0472">Membrane</keyword>
<dbReference type="OrthoDB" id="9804511at2"/>
<evidence type="ECO:0000256" key="5">
    <source>
        <dbReference type="SAM" id="Phobius"/>
    </source>
</evidence>
<dbReference type="PANTHER" id="PTHR33307">
    <property type="entry name" value="ALPHA-RHAMNOSIDASE (EUROFUNG)"/>
    <property type="match status" value="1"/>
</dbReference>
<feature type="region of interest" description="Disordered" evidence="4">
    <location>
        <begin position="1794"/>
        <end position="1814"/>
    </location>
</feature>
<sequence length="1814" mass="187785">MFLFSQYFRSLTHRRTGGEASAIRTVVKQWIAVAVAFVLLLGSLASGGLTAAASTETPSSVGTARAASALEINALTTGELRTNGLTDPLGTSTEAPTFSWKDSSTGRAVSQIAYEVRVASSESALPSADVWASGKVVAADQLNVTYAGAPLAAETRYFWQVRAWGSDQSASDWSAPAWFETALAGSDAWKGEWVGGPDPAVQLQQWSDYTVTVNFTMDNLVMGLYAREKDSNNSYMWQLSVADGTPRLRPHVKINGGFQLLENKDISAFISADQLRTGSHSFAVTFAGNVITSSLDGVVIDSRTDNSLSQGYVGFRQSVAQEGKENSTIHSVKVVSPTAGVLLDTDFSDGQNPFSGGTVTNDGLQLIAPVEPLYLTEQSKPLLRKSFTVDKTVTNARLYAAARGVYELSLNGQKVGDQQLAPGWTDYAKRIDYQTYDVTSLVASGSNAIGAELGDGWYAGNIASFGPGHWGTAPSLIAELRIDYSDGTSTWVNSDASWKTAAGPFVQADLIEGETFDARKVPTGWKDASYSDASWAPVGVADAAATALLEPQSDQPVRVTEKRTPISVSESAPNTWIYDMGQNMVGVAAVQLTGTANRTATIRYGEMLNPDKTLYTANLRSAKATDYYTFKTTGTADYTPTFTFHGFRYLEVTGVTTPPTVNQVTGLVWGTDLPTTGTLTTSDAMLNQLQSNITWGQRGNFLSIPTDTPARDERLGWTGDISVFSPTASYNQDTLAFLSKWLVDLSDSQGADGNLPGVSPAPPGSGCCGGGTGWSDAGVTVPFALYNAYGDTAVIRDNYAMMTKFMNYVETSTGSSLIRNSGGYADWLNLDDPTDSGLLGTAYYSYISGLMSQMAAAIGKTDDAAHYADLAARVKAAFGAKYLAGDGTVAGNSETGYAMAIGMNLVPADRLALVGDKYVAKLASRDNHLSTGFLGTPWLLPALTATGHQDLAYQLLNTKSYPSWGYEVASGATTMWERWDSLRPDGSFGDVSMNSFNHYAYGAVGDWMYANIGGIAATSAGYKTFTVAPTPGGGLTSGKGTFDSVYGSIVSDWKTTATGLDLGVTVPVSTTATVKIAATNHWEVTEGGKPLDQIAGVSVVSDTNGVTVLTVGSGTYNFNSDPANSGLSVSLVAPGEATALPGDTVHGSLHVVNTAANPATGFSAVLSLGAGLTANPPAVSATSVAPGASVDLPFSVALPASSAAGDVTVTAAVTATVGGEVRHFTLVSKLVSVVAAIAIAPITAVLSDPDSPETATITATLTNSAHVAISGTLVVDPPKGWPTALPSRLVTVAPGASTQASVVVSVPLSLNAGAQTLTARFVAGSATLASATSAVTVLLATPPAGALDHIDLGEATSEAAHNTTSTGDGGTTVEAGLTRRYSGLTKVGAAFSFDMQVTPNQPFLLRAIETYDMAQIKSYDILVNGQQVAQRLNPRTDSGPGLVTYQALIPDDGTLTSTGKVTITFRFNGLGDHDPSIADVWTLPVPKDTVAPSLVLDVSHAGANGWYTAGAAATLQADDARSGVATVEYQLDDGAWQPYAAPVALNEGSTLLRYRATDRAGNVSAALSEVVRVDATAPTVWGWLSTAGRVVAFTQDGGSGADHLQYSDGGVSWVDSLTALLGSTSSPSTLSVRAIDMAGNTSAALALTPRDAAPTLIIAPGQTAIAEASGFAAAATVRVELHSDIVVLGTATADAMGAVSVSGAVPADFAAGAHELVFVVETLAPDPGTGNGATPGTGPALGSGASGTAAGSSLTVPAQVLAATGATPLLWATSAGLLLLAGLVLLVVRRHRRRRGHDGRGHDDGADTVSPPLS</sequence>
<keyword evidence="3" id="KW-0378">Hydrolase</keyword>
<dbReference type="RefSeq" id="WP_136642092.1">
    <property type="nucleotide sequence ID" value="NZ_QYRT01000015.1"/>
</dbReference>
<dbReference type="Pfam" id="PF25788">
    <property type="entry name" value="Ig_Rha78A_N"/>
    <property type="match status" value="1"/>
</dbReference>
<dbReference type="Pfam" id="PF08531">
    <property type="entry name" value="Bac_rhamnosid_N"/>
    <property type="match status" value="1"/>
</dbReference>
<evidence type="ECO:0000259" key="9">
    <source>
        <dbReference type="Pfam" id="PF17389"/>
    </source>
</evidence>
<dbReference type="InterPro" id="IPR035396">
    <property type="entry name" value="Bac_rhamnosid6H"/>
</dbReference>
<organism evidence="11 12">
    <name type="scientific">Subtercola vilae</name>
    <dbReference type="NCBI Taxonomy" id="2056433"/>
    <lineage>
        <taxon>Bacteria</taxon>
        <taxon>Bacillati</taxon>
        <taxon>Actinomycetota</taxon>
        <taxon>Actinomycetes</taxon>
        <taxon>Micrococcales</taxon>
        <taxon>Microbacteriaceae</taxon>
        <taxon>Subtercola</taxon>
    </lineage>
</organism>
<protein>
    <recommendedName>
        <fullName evidence="2">alpha-L-rhamnosidase</fullName>
        <ecNumber evidence="2">3.2.1.40</ecNumber>
    </recommendedName>
</protein>
<gene>
    <name evidence="11" type="ORF">D4765_09660</name>
</gene>
<dbReference type="Gene3D" id="2.60.120.560">
    <property type="entry name" value="Exo-inulinase, domain 1"/>
    <property type="match status" value="1"/>
</dbReference>
<dbReference type="Pfam" id="PF10633">
    <property type="entry name" value="NPCBM_assoc"/>
    <property type="match status" value="1"/>
</dbReference>
<evidence type="ECO:0000259" key="7">
    <source>
        <dbReference type="Pfam" id="PF08531"/>
    </source>
</evidence>
<dbReference type="Gene3D" id="2.60.120.260">
    <property type="entry name" value="Galactose-binding domain-like"/>
    <property type="match status" value="2"/>
</dbReference>
<dbReference type="InterPro" id="IPR013783">
    <property type="entry name" value="Ig-like_fold"/>
</dbReference>
<keyword evidence="5" id="KW-1133">Transmembrane helix</keyword>
<evidence type="ECO:0000259" key="6">
    <source>
        <dbReference type="Pfam" id="PF05592"/>
    </source>
</evidence>
<reference evidence="11 12" key="1">
    <citation type="journal article" date="2019" name="Microorganisms">
        <title>Systematic Affiliation and Genome Analysis of Subtercola vilae DB165(T) with Particular Emphasis on Cold Adaptation of an Isolate from a High-Altitude Cold Volcano Lake.</title>
        <authorList>
            <person name="Villalobos A.S."/>
            <person name="Wiese J."/>
            <person name="Imhoff J.F."/>
            <person name="Dorador C."/>
            <person name="Keller A."/>
            <person name="Hentschel U."/>
        </authorList>
    </citation>
    <scope>NUCLEOTIDE SEQUENCE [LARGE SCALE GENOMIC DNA]</scope>
    <source>
        <strain evidence="11 12">DB165</strain>
    </source>
</reference>
<feature type="transmembrane region" description="Helical" evidence="5">
    <location>
        <begin position="1769"/>
        <end position="1788"/>
    </location>
</feature>
<evidence type="ECO:0000259" key="10">
    <source>
        <dbReference type="Pfam" id="PF17390"/>
    </source>
</evidence>
<dbReference type="Proteomes" id="UP000306192">
    <property type="component" value="Unassembled WGS sequence"/>
</dbReference>
<feature type="domain" description="Alpha-L-rhamnosidase six-hairpin glycosidase" evidence="9">
    <location>
        <begin position="675"/>
        <end position="1012"/>
    </location>
</feature>
<evidence type="ECO:0000259" key="8">
    <source>
        <dbReference type="Pfam" id="PF10633"/>
    </source>
</evidence>
<feature type="domain" description="Alpha-galactosidase NEW3" evidence="8">
    <location>
        <begin position="1254"/>
        <end position="1320"/>
    </location>
</feature>
<dbReference type="InterPro" id="IPR012341">
    <property type="entry name" value="6hp_glycosidase-like_sf"/>
</dbReference>
<comment type="catalytic activity">
    <reaction evidence="1">
        <text>Hydrolysis of terminal non-reducing alpha-L-rhamnose residues in alpha-L-rhamnosides.</text>
        <dbReference type="EC" id="3.2.1.40"/>
    </reaction>
</comment>
<accession>A0A4V4RF82</accession>
<dbReference type="InterPro" id="IPR035398">
    <property type="entry name" value="Bac_rhamnosid_C"/>
</dbReference>
<keyword evidence="12" id="KW-1185">Reference proteome</keyword>
<feature type="region of interest" description="Disordered" evidence="4">
    <location>
        <begin position="1728"/>
        <end position="1748"/>
    </location>
</feature>
<dbReference type="InterPro" id="IPR008902">
    <property type="entry name" value="Rhamnosid_concanavalin"/>
</dbReference>
<dbReference type="InterPro" id="IPR008928">
    <property type="entry name" value="6-hairpin_glycosidase_sf"/>
</dbReference>
<evidence type="ECO:0000256" key="4">
    <source>
        <dbReference type="SAM" id="MobiDB-lite"/>
    </source>
</evidence>
<evidence type="ECO:0000256" key="1">
    <source>
        <dbReference type="ARBA" id="ARBA00001445"/>
    </source>
</evidence>
<dbReference type="NCBIfam" id="NF047446">
    <property type="entry name" value="barrel_OmpL47"/>
    <property type="match status" value="1"/>
</dbReference>
<dbReference type="EMBL" id="QYRT01000015">
    <property type="protein sequence ID" value="TIH36624.1"/>
    <property type="molecule type" value="Genomic_DNA"/>
</dbReference>
<dbReference type="InterPro" id="IPR058094">
    <property type="entry name" value="Ig-like_OmpL47-like"/>
</dbReference>
<dbReference type="GO" id="GO:0005975">
    <property type="term" value="P:carbohydrate metabolic process"/>
    <property type="evidence" value="ECO:0007669"/>
    <property type="project" value="InterPro"/>
</dbReference>
<dbReference type="NCBIfam" id="TIGR01167">
    <property type="entry name" value="LPXTG_anchor"/>
    <property type="match status" value="1"/>
</dbReference>
<feature type="region of interest" description="Disordered" evidence="4">
    <location>
        <begin position="81"/>
        <end position="102"/>
    </location>
</feature>
<evidence type="ECO:0000313" key="11">
    <source>
        <dbReference type="EMBL" id="TIH36624.1"/>
    </source>
</evidence>
<dbReference type="EC" id="3.2.1.40" evidence="2"/>
<dbReference type="Pfam" id="PF05592">
    <property type="entry name" value="Bac_rhamnosid"/>
    <property type="match status" value="1"/>
</dbReference>
<evidence type="ECO:0000256" key="3">
    <source>
        <dbReference type="ARBA" id="ARBA00022801"/>
    </source>
</evidence>
<evidence type="ECO:0000256" key="2">
    <source>
        <dbReference type="ARBA" id="ARBA00012652"/>
    </source>
</evidence>
<feature type="domain" description="Alpha-L-rhamnosidase concanavalin-like" evidence="6">
    <location>
        <begin position="572"/>
        <end position="668"/>
    </location>
</feature>
<dbReference type="GO" id="GO:0030596">
    <property type="term" value="F:alpha-L-rhamnosidase activity"/>
    <property type="evidence" value="ECO:0007669"/>
    <property type="project" value="UniProtKB-EC"/>
</dbReference>
<dbReference type="InterPro" id="IPR018905">
    <property type="entry name" value="A-galactase_NEW3"/>
</dbReference>
<dbReference type="InterPro" id="IPR013737">
    <property type="entry name" value="Bac_rhamnosid_N"/>
</dbReference>
<name>A0A4V4RF82_9MICO</name>
<comment type="caution">
    <text evidence="11">The sequence shown here is derived from an EMBL/GenBank/DDBJ whole genome shotgun (WGS) entry which is preliminary data.</text>
</comment>